<dbReference type="Proteomes" id="UP000823858">
    <property type="component" value="Unassembled WGS sequence"/>
</dbReference>
<comment type="caution">
    <text evidence="1">The sequence shown here is derived from an EMBL/GenBank/DDBJ whole genome shotgun (WGS) entry which is preliminary data.</text>
</comment>
<proteinExistence type="predicted"/>
<evidence type="ECO:0000313" key="2">
    <source>
        <dbReference type="Proteomes" id="UP000823858"/>
    </source>
</evidence>
<name>A0A9D2QHE7_9CORY</name>
<evidence type="ECO:0000313" key="1">
    <source>
        <dbReference type="EMBL" id="HJC86134.1"/>
    </source>
</evidence>
<accession>A0A9D2QHE7</accession>
<organism evidence="1 2">
    <name type="scientific">Candidatus Corynebacterium faecigallinarum</name>
    <dbReference type="NCBI Taxonomy" id="2838528"/>
    <lineage>
        <taxon>Bacteria</taxon>
        <taxon>Bacillati</taxon>
        <taxon>Actinomycetota</taxon>
        <taxon>Actinomycetes</taxon>
        <taxon>Mycobacteriales</taxon>
        <taxon>Corynebacteriaceae</taxon>
        <taxon>Corynebacterium</taxon>
    </lineage>
</organism>
<dbReference type="EMBL" id="DWVP01000024">
    <property type="protein sequence ID" value="HJC86134.1"/>
    <property type="molecule type" value="Genomic_DNA"/>
</dbReference>
<gene>
    <name evidence="1" type="ORF">H9751_11480</name>
</gene>
<sequence length="59" mass="6122">MSTTTGCSMAGSAAKAAVKGLKKKRVTATRGEDFTVTDVPGPLAAGEKERARAWARTLL</sequence>
<reference evidence="1" key="1">
    <citation type="journal article" date="2021" name="PeerJ">
        <title>Extensive microbial diversity within the chicken gut microbiome revealed by metagenomics and culture.</title>
        <authorList>
            <person name="Gilroy R."/>
            <person name="Ravi A."/>
            <person name="Getino M."/>
            <person name="Pursley I."/>
            <person name="Horton D.L."/>
            <person name="Alikhan N.F."/>
            <person name="Baker D."/>
            <person name="Gharbi K."/>
            <person name="Hall N."/>
            <person name="Watson M."/>
            <person name="Adriaenssens E.M."/>
            <person name="Foster-Nyarko E."/>
            <person name="Jarju S."/>
            <person name="Secka A."/>
            <person name="Antonio M."/>
            <person name="Oren A."/>
            <person name="Chaudhuri R.R."/>
            <person name="La Ragione R."/>
            <person name="Hildebrand F."/>
            <person name="Pallen M.J."/>
        </authorList>
    </citation>
    <scope>NUCLEOTIDE SEQUENCE</scope>
    <source>
        <strain evidence="1">ChiHjej13B12-4958</strain>
    </source>
</reference>
<dbReference type="AlphaFoldDB" id="A0A9D2QHE7"/>
<protein>
    <submittedName>
        <fullName evidence="1">Uncharacterized protein</fullName>
    </submittedName>
</protein>
<reference evidence="1" key="2">
    <citation type="submission" date="2021-04" db="EMBL/GenBank/DDBJ databases">
        <authorList>
            <person name="Gilroy R."/>
        </authorList>
    </citation>
    <scope>NUCLEOTIDE SEQUENCE</scope>
    <source>
        <strain evidence="1">ChiHjej13B12-4958</strain>
    </source>
</reference>